<dbReference type="InterPro" id="IPR056920">
    <property type="entry name" value="PRTase-CE"/>
</dbReference>
<dbReference type="RefSeq" id="WP_378518085.1">
    <property type="nucleotide sequence ID" value="NZ_CBCSDI010000019.1"/>
</dbReference>
<dbReference type="EMBL" id="JBHLXH010000001">
    <property type="protein sequence ID" value="MFC0222433.1"/>
    <property type="molecule type" value="Genomic_DNA"/>
</dbReference>
<proteinExistence type="predicted"/>
<feature type="domain" description="PRTase-CE" evidence="1">
    <location>
        <begin position="27"/>
        <end position="288"/>
    </location>
</feature>
<reference evidence="2 3" key="1">
    <citation type="submission" date="2024-09" db="EMBL/GenBank/DDBJ databases">
        <authorList>
            <person name="Sun Q."/>
            <person name="Mori K."/>
        </authorList>
    </citation>
    <scope>NUCLEOTIDE SEQUENCE [LARGE SCALE GENOMIC DNA]</scope>
    <source>
        <strain evidence="2 3">CCM 8654</strain>
    </source>
</reference>
<protein>
    <recommendedName>
        <fullName evidence="1">PRTase-CE domain-containing protein</fullName>
    </recommendedName>
</protein>
<evidence type="ECO:0000313" key="2">
    <source>
        <dbReference type="EMBL" id="MFC0222433.1"/>
    </source>
</evidence>
<comment type="caution">
    <text evidence="2">The sequence shown here is derived from an EMBL/GenBank/DDBJ whole genome shotgun (WGS) entry which is preliminary data.</text>
</comment>
<sequence length="292" mass="32615">MQKDILEERRYLSEIAVWPNPKRLDLHGWLANFDDGMDQEIAKALLGSHVHIDGEQVRHAVASTLRQVSTYPEFGTTYERPSRWTEFMDRVILSFPLGRSGDDTASGYLFGRMAEQLGIPENRILASDTLVKSLDAEEAKPIIFLDDLAASGTQFVRNWKRNYPTPRGKTSLEALKKNGAISAAYYAPLIATSKAKSKIEEECDVPVVASYIIDKEYEALDPNTRLLPENLRPMIAAFLTKYTPNTGKNEDGNAGFGDLGLSLSFHHGCPNNTLPVLRTGPRTETWTPWATD</sequence>
<dbReference type="Pfam" id="PF24390">
    <property type="entry name" value="PRTase-CE"/>
    <property type="match status" value="1"/>
</dbReference>
<evidence type="ECO:0000259" key="1">
    <source>
        <dbReference type="Pfam" id="PF24390"/>
    </source>
</evidence>
<organism evidence="2 3">
    <name type="scientific">Nocardioides zeicaulis</name>
    <dbReference type="NCBI Taxonomy" id="1776857"/>
    <lineage>
        <taxon>Bacteria</taxon>
        <taxon>Bacillati</taxon>
        <taxon>Actinomycetota</taxon>
        <taxon>Actinomycetes</taxon>
        <taxon>Propionibacteriales</taxon>
        <taxon>Nocardioidaceae</taxon>
        <taxon>Nocardioides</taxon>
    </lineage>
</organism>
<accession>A0ABV6E0G1</accession>
<dbReference type="Proteomes" id="UP001589698">
    <property type="component" value="Unassembled WGS sequence"/>
</dbReference>
<keyword evidence="3" id="KW-1185">Reference proteome</keyword>
<evidence type="ECO:0000313" key="3">
    <source>
        <dbReference type="Proteomes" id="UP001589698"/>
    </source>
</evidence>
<gene>
    <name evidence="2" type="ORF">ACFFJG_08070</name>
</gene>
<name>A0ABV6E0G1_9ACTN</name>